<feature type="transmembrane region" description="Helical" evidence="6">
    <location>
        <begin position="265"/>
        <end position="289"/>
    </location>
</feature>
<feature type="compositionally biased region" description="Basic and acidic residues" evidence="5">
    <location>
        <begin position="388"/>
        <end position="399"/>
    </location>
</feature>
<evidence type="ECO:0000256" key="1">
    <source>
        <dbReference type="ARBA" id="ARBA00022737"/>
    </source>
</evidence>
<comment type="caution">
    <text evidence="7">The sequence shown here is derived from an EMBL/GenBank/DDBJ whole genome shotgun (WGS) entry which is preliminary data.</text>
</comment>
<dbReference type="PROSITE" id="PS50297">
    <property type="entry name" value="ANK_REP_REGION"/>
    <property type="match status" value="4"/>
</dbReference>
<feature type="repeat" description="ANK" evidence="3">
    <location>
        <begin position="1033"/>
        <end position="1065"/>
    </location>
</feature>
<dbReference type="Pfam" id="PF12796">
    <property type="entry name" value="Ank_2"/>
    <property type="match status" value="2"/>
</dbReference>
<keyword evidence="6" id="KW-1133">Transmembrane helix</keyword>
<dbReference type="InterPro" id="IPR002110">
    <property type="entry name" value="Ankyrin_rpt"/>
</dbReference>
<feature type="transmembrane region" description="Helical" evidence="6">
    <location>
        <begin position="227"/>
        <end position="253"/>
    </location>
</feature>
<proteinExistence type="predicted"/>
<feature type="region of interest" description="Disordered" evidence="5">
    <location>
        <begin position="388"/>
        <end position="427"/>
    </location>
</feature>
<keyword evidence="1" id="KW-0677">Repeat</keyword>
<keyword evidence="8" id="KW-1185">Reference proteome</keyword>
<dbReference type="InterPro" id="IPR036770">
    <property type="entry name" value="Ankyrin_rpt-contain_sf"/>
</dbReference>
<dbReference type="PRINTS" id="PR01415">
    <property type="entry name" value="ANKYRIN"/>
</dbReference>
<evidence type="ECO:0008006" key="9">
    <source>
        <dbReference type="Google" id="ProtNLM"/>
    </source>
</evidence>
<keyword evidence="4" id="KW-0175">Coiled coil</keyword>
<dbReference type="PANTHER" id="PTHR24188:SF29">
    <property type="entry name" value="GH09064P"/>
    <property type="match status" value="1"/>
</dbReference>
<dbReference type="PANTHER" id="PTHR24188">
    <property type="entry name" value="ANKYRIN REPEAT PROTEIN"/>
    <property type="match status" value="1"/>
</dbReference>
<feature type="repeat" description="ANK" evidence="3">
    <location>
        <begin position="967"/>
        <end position="999"/>
    </location>
</feature>
<dbReference type="PROSITE" id="PS50088">
    <property type="entry name" value="ANK_REPEAT"/>
    <property type="match status" value="4"/>
</dbReference>
<keyword evidence="2 3" id="KW-0040">ANK repeat</keyword>
<reference evidence="7 8" key="1">
    <citation type="journal article" date="2024" name="Commun. Biol.">
        <title>Comparative genomic analysis of thermophilic fungi reveals convergent evolutionary adaptations and gene losses.</title>
        <authorList>
            <person name="Steindorff A.S."/>
            <person name="Aguilar-Pontes M.V."/>
            <person name="Robinson A.J."/>
            <person name="Andreopoulos B."/>
            <person name="LaButti K."/>
            <person name="Kuo A."/>
            <person name="Mondo S."/>
            <person name="Riley R."/>
            <person name="Otillar R."/>
            <person name="Haridas S."/>
            <person name="Lipzen A."/>
            <person name="Grimwood J."/>
            <person name="Schmutz J."/>
            <person name="Clum A."/>
            <person name="Reid I.D."/>
            <person name="Moisan M.C."/>
            <person name="Butler G."/>
            <person name="Nguyen T.T.M."/>
            <person name="Dewar K."/>
            <person name="Conant G."/>
            <person name="Drula E."/>
            <person name="Henrissat B."/>
            <person name="Hansel C."/>
            <person name="Singer S."/>
            <person name="Hutchinson M.I."/>
            <person name="de Vries R.P."/>
            <person name="Natvig D.O."/>
            <person name="Powell A.J."/>
            <person name="Tsang A."/>
            <person name="Grigoriev I.V."/>
        </authorList>
    </citation>
    <scope>NUCLEOTIDE SEQUENCE [LARGE SCALE GENOMIC DNA]</scope>
    <source>
        <strain evidence="7 8">CBS 620.91</strain>
    </source>
</reference>
<feature type="repeat" description="ANK" evidence="3">
    <location>
        <begin position="1066"/>
        <end position="1099"/>
    </location>
</feature>
<evidence type="ECO:0000256" key="5">
    <source>
        <dbReference type="SAM" id="MobiDB-lite"/>
    </source>
</evidence>
<evidence type="ECO:0000256" key="6">
    <source>
        <dbReference type="SAM" id="Phobius"/>
    </source>
</evidence>
<dbReference type="Proteomes" id="UP001583172">
    <property type="component" value="Unassembled WGS sequence"/>
</dbReference>
<feature type="repeat" description="ANK" evidence="3">
    <location>
        <begin position="1000"/>
        <end position="1032"/>
    </location>
</feature>
<gene>
    <name evidence="7" type="ORF">VTJ49DRAFT_1533</name>
</gene>
<protein>
    <recommendedName>
        <fullName evidence="9">Ankyrin</fullName>
    </recommendedName>
</protein>
<keyword evidence="6" id="KW-0812">Transmembrane</keyword>
<feature type="region of interest" description="Disordered" evidence="5">
    <location>
        <begin position="1129"/>
        <end position="1160"/>
    </location>
</feature>
<dbReference type="EMBL" id="JAZGSY010000159">
    <property type="protein sequence ID" value="KAL1839402.1"/>
    <property type="molecule type" value="Genomic_DNA"/>
</dbReference>
<feature type="coiled-coil region" evidence="4">
    <location>
        <begin position="808"/>
        <end position="835"/>
    </location>
</feature>
<keyword evidence="6" id="KW-0472">Membrane</keyword>
<feature type="compositionally biased region" description="Low complexity" evidence="5">
    <location>
        <begin position="1131"/>
        <end position="1144"/>
    </location>
</feature>
<feature type="compositionally biased region" description="Basic and acidic residues" evidence="5">
    <location>
        <begin position="163"/>
        <end position="191"/>
    </location>
</feature>
<accession>A0ABR3VD09</accession>
<evidence type="ECO:0000256" key="4">
    <source>
        <dbReference type="SAM" id="Coils"/>
    </source>
</evidence>
<evidence type="ECO:0000313" key="7">
    <source>
        <dbReference type="EMBL" id="KAL1839402.1"/>
    </source>
</evidence>
<name>A0ABR3VD09_HUMIN</name>
<dbReference type="Gene3D" id="1.25.40.20">
    <property type="entry name" value="Ankyrin repeat-containing domain"/>
    <property type="match status" value="3"/>
</dbReference>
<dbReference type="SMART" id="SM00248">
    <property type="entry name" value="ANK"/>
    <property type="match status" value="6"/>
</dbReference>
<evidence type="ECO:0000313" key="8">
    <source>
        <dbReference type="Proteomes" id="UP001583172"/>
    </source>
</evidence>
<evidence type="ECO:0000256" key="2">
    <source>
        <dbReference type="ARBA" id="ARBA00023043"/>
    </source>
</evidence>
<evidence type="ECO:0000256" key="3">
    <source>
        <dbReference type="PROSITE-ProRule" id="PRU00023"/>
    </source>
</evidence>
<feature type="region of interest" description="Disordered" evidence="5">
    <location>
        <begin position="163"/>
        <end position="197"/>
    </location>
</feature>
<dbReference type="SUPFAM" id="SSF48403">
    <property type="entry name" value="Ankyrin repeat"/>
    <property type="match status" value="1"/>
</dbReference>
<organism evidence="7 8">
    <name type="scientific">Humicola insolens</name>
    <name type="common">Soft-rot fungus</name>
    <dbReference type="NCBI Taxonomy" id="85995"/>
    <lineage>
        <taxon>Eukaryota</taxon>
        <taxon>Fungi</taxon>
        <taxon>Dikarya</taxon>
        <taxon>Ascomycota</taxon>
        <taxon>Pezizomycotina</taxon>
        <taxon>Sordariomycetes</taxon>
        <taxon>Sordariomycetidae</taxon>
        <taxon>Sordariales</taxon>
        <taxon>Chaetomiaceae</taxon>
        <taxon>Mycothermus</taxon>
    </lineage>
</organism>
<sequence>MFSDLAPLLTLFGERVTTQFMTQSTGWADTIILAVAPLGVITIIVGAIRVSGPSWLKAIIGRARESRAVAEAELMSSTSNEVCELWKGQQIVRVMGQGPIREFLILMPKEENEGGEDRGRTVAAHGRVPVVALKDAMSDASNTGDDGEGPDKPPHYLEEHILTNNRVDDGIQEDPEKGCRSSDPETNDVKDCNQTTSKRPVVVVRNSPASSPNLALNVHNQVSRGELYVVAAIGIVLQLGVLVYAGIAAYHFHPVLLDDGDPVESYAFPCTVAGTLLLVVGTLICAHVVESSTSETRLRPIDGMELRLVWLQKHGTVNDQAFDSFAIFPETAQPLVTTSHRADEESSGEPNNQVKSSTLAIITREGITVAGTLISICGFVAQFTGLREPHQDGRNRSPDDDGAWDWSINTVEDPEERGKLSSSRPARRSKLQEVMMIRRDLGEMTAWPGPAAVEAVALARAIEVVMDTLFGPDMILDSVVTWSLPAINSSGSICPDSLTFCIEMRDGRWKAFADELDAALSLWLYSVKDFITTVNAKGDEWLRTKGTLEKSSLRLLGQRTETLNRDLHWWAPEAASRVIEVQEFGQEIDANMMPWEIEVMGCGNHRIVGFVPNTKGSYVRNIGHNQWEQFHAYKLWSSDSPTENALLAVESRVPLGVLYTQHMFTAFMWSAAKTLAAPIWGETDLRPLQQGGASGDSAWKEFSLHNTRLSRMAREIQDAGLASLDDVYLSIIPPLSMANKLPEPNSIIDLARARAKPFEESGRWKGAAEAYLWLFRETKMFSENSYVRTKATALLADFHRAITFAITMKTALDVEESVIKEMEDLKREVRQELLEGPVEDILWGINGLYGLQGRRWGSALSDWAEPLLMGETARLKLYTRRHEDIWQKEDGTSLYFGDPITCENAILRLVAQALVERGADIRAIDANGCTPLHWAVFNDDYVSCSHTVRYLVKEAGANLETKTDTRRGWTPLHFAAAQGEKDVAKVFIEVGADKEAKDNLGRTPLHIAVEKRHEALVKFLIEMGADMEAKDFRDLTPLLLAAKEGQEACLRVLVEMGADTEARDELRQTPLHLAAISGSMPIVKYLIEEAGADKDARDIDEKTPLRHAVTGQKHIAKYLFEQHVRADNAEPHVTNNPPNHTTPTRPAAQDDDDGDSNTRLTGEVLSQLGDSNGPIGHLQQPRPRCRYVCYFCRKDEAPRQEGFARQDDLDRHLDVHYLPTDAIKMYLELCDNLGGGSPGSD</sequence>
<feature type="transmembrane region" description="Helical" evidence="6">
    <location>
        <begin position="31"/>
        <end position="52"/>
    </location>
</feature>